<dbReference type="AlphaFoldDB" id="Q94AX1"/>
<keyword evidence="1" id="KW-1133">Transmembrane helix</keyword>
<evidence type="ECO:0000256" key="1">
    <source>
        <dbReference type="SAM" id="Phobius"/>
    </source>
</evidence>
<accession>Q94AX1</accession>
<name>Q94AX1_ARATH</name>
<reference evidence="2" key="1">
    <citation type="submission" date="2001-07" db="EMBL/GenBank/DDBJ databases">
        <title>Arabidopsis cDNA clones.</title>
        <authorList>
            <person name="Shinn P."/>
            <person name="Chen H."/>
            <person name="Cheuk R."/>
            <person name="Kim C.J."/>
            <person name="Koesema E."/>
            <person name="Meyers M.C."/>
            <person name="Banh J."/>
            <person name="Bowser L."/>
            <person name="Carninci P."/>
            <person name="Dale J.M."/>
            <person name="Gibson H.A."/>
            <person name="Goldsmith A.D."/>
            <person name="Hayashizaki Y."/>
            <person name="Ishida J."/>
            <person name="Jiang P.X."/>
            <person name="Jones T."/>
            <person name="Kamiya A."/>
            <person name="Karlin-Neumann G."/>
            <person name="Kawai J."/>
            <person name="Lam B."/>
            <person name="Lee J.M."/>
            <person name="Lin J."/>
            <person name="Liu S.X."/>
            <person name="Miranda M."/>
            <person name="Narusaka M."/>
            <person name="Nguyen M."/>
            <person name="Onodera C.S."/>
            <person name="Palm C.J."/>
            <person name="Pham P.K."/>
            <person name="Quach H.L."/>
            <person name="Sakurai T."/>
            <person name="Satou M."/>
            <person name="Seki M."/>
            <person name="Southwick A."/>
            <person name="Tang C.C."/>
            <person name="Toriumi M."/>
            <person name="Yamada K."/>
            <person name="Yu G."/>
            <person name="Yu S."/>
            <person name="Shinozaki K."/>
            <person name="Davis R.W."/>
            <person name="Theologis A."/>
            <person name="Ecker J.R."/>
        </authorList>
    </citation>
    <scope>NUCLEOTIDE SEQUENCE</scope>
</reference>
<dbReference type="EMBL" id="AY045646">
    <property type="protein sequence ID" value="AAK74004.1"/>
    <property type="molecule type" value="mRNA"/>
</dbReference>
<feature type="transmembrane region" description="Helical" evidence="1">
    <location>
        <begin position="27"/>
        <end position="49"/>
    </location>
</feature>
<evidence type="ECO:0000313" key="2">
    <source>
        <dbReference type="EMBL" id="AAK74004.1"/>
    </source>
</evidence>
<sequence>MRHVFGFLCDGVRFCLWSFHRHLSGGFGKLCTGVRSGLFVSVLLLIILIEMCW</sequence>
<keyword evidence="1" id="KW-0472">Membrane</keyword>
<protein>
    <submittedName>
        <fullName evidence="2">AT5g21010/F22D1_170</fullName>
    </submittedName>
</protein>
<organism evidence="2">
    <name type="scientific">Arabidopsis thaliana</name>
    <name type="common">Mouse-ear cress</name>
    <dbReference type="NCBI Taxonomy" id="3702"/>
    <lineage>
        <taxon>Eukaryota</taxon>
        <taxon>Viridiplantae</taxon>
        <taxon>Streptophyta</taxon>
        <taxon>Embryophyta</taxon>
        <taxon>Tracheophyta</taxon>
        <taxon>Spermatophyta</taxon>
        <taxon>Magnoliopsida</taxon>
        <taxon>eudicotyledons</taxon>
        <taxon>Gunneridae</taxon>
        <taxon>Pentapetalae</taxon>
        <taxon>rosids</taxon>
        <taxon>malvids</taxon>
        <taxon>Brassicales</taxon>
        <taxon>Brassicaceae</taxon>
        <taxon>Camelineae</taxon>
        <taxon>Arabidopsis</taxon>
    </lineage>
</organism>
<proteinExistence type="evidence at transcript level"/>
<keyword evidence="1" id="KW-0812">Transmembrane</keyword>